<accession>A0A8J6TFX0</accession>
<comment type="similarity">
    <text evidence="2 5">Belongs to the pseudouridine synthase TruB family. Type 1 subfamily.</text>
</comment>
<dbReference type="EMBL" id="JACNJZ010000114">
    <property type="protein sequence ID" value="MBC8317900.1"/>
    <property type="molecule type" value="Genomic_DNA"/>
</dbReference>
<evidence type="ECO:0000256" key="5">
    <source>
        <dbReference type="HAMAP-Rule" id="MF_01080"/>
    </source>
</evidence>
<organism evidence="8 9">
    <name type="scientific">Candidatus Desulfobia pelagia</name>
    <dbReference type="NCBI Taxonomy" id="2841692"/>
    <lineage>
        <taxon>Bacteria</taxon>
        <taxon>Pseudomonadati</taxon>
        <taxon>Thermodesulfobacteriota</taxon>
        <taxon>Desulfobulbia</taxon>
        <taxon>Desulfobulbales</taxon>
        <taxon>Desulfobulbaceae</taxon>
        <taxon>Candidatus Desulfobia</taxon>
    </lineage>
</organism>
<dbReference type="PANTHER" id="PTHR13767">
    <property type="entry name" value="TRNA-PSEUDOURIDINE SYNTHASE"/>
    <property type="match status" value="1"/>
</dbReference>
<comment type="catalytic activity">
    <reaction evidence="1 5">
        <text>uridine(55) in tRNA = pseudouridine(55) in tRNA</text>
        <dbReference type="Rhea" id="RHEA:42532"/>
        <dbReference type="Rhea" id="RHEA-COMP:10101"/>
        <dbReference type="Rhea" id="RHEA-COMP:10102"/>
        <dbReference type="ChEBI" id="CHEBI:65314"/>
        <dbReference type="ChEBI" id="CHEBI:65315"/>
        <dbReference type="EC" id="5.4.99.25"/>
    </reaction>
</comment>
<evidence type="ECO:0000259" key="7">
    <source>
        <dbReference type="Pfam" id="PF16198"/>
    </source>
</evidence>
<name>A0A8J6TFX0_9BACT</name>
<evidence type="ECO:0000313" key="9">
    <source>
        <dbReference type="Proteomes" id="UP000614424"/>
    </source>
</evidence>
<dbReference type="GO" id="GO:0031119">
    <property type="term" value="P:tRNA pseudouridine synthesis"/>
    <property type="evidence" value="ECO:0007669"/>
    <property type="project" value="UniProtKB-UniRule"/>
</dbReference>
<dbReference type="HAMAP" id="MF_01080">
    <property type="entry name" value="TruB_bact"/>
    <property type="match status" value="1"/>
</dbReference>
<dbReference type="Proteomes" id="UP000614424">
    <property type="component" value="Unassembled WGS sequence"/>
</dbReference>
<dbReference type="GO" id="GO:1990481">
    <property type="term" value="P:mRNA pseudouridine synthesis"/>
    <property type="evidence" value="ECO:0007669"/>
    <property type="project" value="TreeGrafter"/>
</dbReference>
<dbReference type="InterPro" id="IPR002501">
    <property type="entry name" value="PsdUridine_synth_N"/>
</dbReference>
<evidence type="ECO:0000259" key="6">
    <source>
        <dbReference type="Pfam" id="PF01509"/>
    </source>
</evidence>
<gene>
    <name evidence="5 8" type="primary">truB</name>
    <name evidence="8" type="ORF">H8E41_08325</name>
</gene>
<keyword evidence="3 5" id="KW-0819">tRNA processing</keyword>
<feature type="active site" description="Nucleophile" evidence="5">
    <location>
        <position position="45"/>
    </location>
</feature>
<dbReference type="GO" id="GO:0003723">
    <property type="term" value="F:RNA binding"/>
    <property type="evidence" value="ECO:0007669"/>
    <property type="project" value="InterPro"/>
</dbReference>
<dbReference type="Pfam" id="PF16198">
    <property type="entry name" value="TruB_C_2"/>
    <property type="match status" value="1"/>
</dbReference>
<feature type="domain" description="tRNA pseudouridylate synthase B C-terminal" evidence="7">
    <location>
        <begin position="180"/>
        <end position="238"/>
    </location>
</feature>
<dbReference type="NCBIfam" id="TIGR00431">
    <property type="entry name" value="TruB"/>
    <property type="match status" value="1"/>
</dbReference>
<evidence type="ECO:0000313" key="8">
    <source>
        <dbReference type="EMBL" id="MBC8317900.1"/>
    </source>
</evidence>
<evidence type="ECO:0000256" key="1">
    <source>
        <dbReference type="ARBA" id="ARBA00000385"/>
    </source>
</evidence>
<feature type="domain" description="Pseudouridine synthase II N-terminal" evidence="6">
    <location>
        <begin position="30"/>
        <end position="179"/>
    </location>
</feature>
<evidence type="ECO:0000256" key="3">
    <source>
        <dbReference type="ARBA" id="ARBA00022694"/>
    </source>
</evidence>
<dbReference type="Gene3D" id="3.30.2350.10">
    <property type="entry name" value="Pseudouridine synthase"/>
    <property type="match status" value="1"/>
</dbReference>
<reference evidence="8 9" key="1">
    <citation type="submission" date="2020-08" db="EMBL/GenBank/DDBJ databases">
        <title>Bridging the membrane lipid divide: bacteria of the FCB group superphylum have the potential to synthesize archaeal ether lipids.</title>
        <authorList>
            <person name="Villanueva L."/>
            <person name="Von Meijenfeldt F.A.B."/>
            <person name="Westbye A.B."/>
            <person name="Yadav S."/>
            <person name="Hopmans E.C."/>
            <person name="Dutilh B.E."/>
            <person name="Sinninghe Damste J.S."/>
        </authorList>
    </citation>
    <scope>NUCLEOTIDE SEQUENCE [LARGE SCALE GENOMIC DNA]</scope>
    <source>
        <strain evidence="8">NIOZ-UU47</strain>
    </source>
</reference>
<sequence length="243" mass="26977">MEPQEEPVTGVLLIDKPVGPTSFRIVQQVRRGIGIRKVGHAGTLDPFASGLLVVCVGRPATRIISSLMEGEKEYEAILQLGIETDTQDLTGKVIAEKQFEALEPDSVNACLEQFTGELMQTPPQYSALKHKGKPLYYYARKGIKVEKEPRKIQIREIELLSLDNESMQIRVVCSKGTYIRTLAADIGRFLGCGAHLTGLRRLRSGRFTTEEALKGSDLVGERQQVLKLLLNNLLPVDTVKNHI</sequence>
<dbReference type="AlphaFoldDB" id="A0A8J6TFX0"/>
<dbReference type="Pfam" id="PF01509">
    <property type="entry name" value="TruB_N"/>
    <property type="match status" value="1"/>
</dbReference>
<dbReference type="InterPro" id="IPR032819">
    <property type="entry name" value="TruB_C"/>
</dbReference>
<keyword evidence="4 5" id="KW-0413">Isomerase</keyword>
<comment type="caution">
    <text evidence="8">The sequence shown here is derived from an EMBL/GenBank/DDBJ whole genome shotgun (WGS) entry which is preliminary data.</text>
</comment>
<dbReference type="GO" id="GO:0160148">
    <property type="term" value="F:tRNA pseudouridine(55) synthase activity"/>
    <property type="evidence" value="ECO:0007669"/>
    <property type="project" value="UniProtKB-EC"/>
</dbReference>
<dbReference type="InterPro" id="IPR014780">
    <property type="entry name" value="tRNA_psdUridine_synth_TruB"/>
</dbReference>
<protein>
    <recommendedName>
        <fullName evidence="5">tRNA pseudouridine synthase B</fullName>
        <ecNumber evidence="5">5.4.99.25</ecNumber>
    </recommendedName>
    <alternativeName>
        <fullName evidence="5">tRNA pseudouridine(55) synthase</fullName>
        <shortName evidence="5">Psi55 synthase</shortName>
    </alternativeName>
    <alternativeName>
        <fullName evidence="5">tRNA pseudouridylate synthase</fullName>
    </alternativeName>
    <alternativeName>
        <fullName evidence="5">tRNA-uridine isomerase</fullName>
    </alternativeName>
</protein>
<proteinExistence type="inferred from homology"/>
<dbReference type="InterPro" id="IPR020103">
    <property type="entry name" value="PsdUridine_synth_cat_dom_sf"/>
</dbReference>
<dbReference type="PANTHER" id="PTHR13767:SF2">
    <property type="entry name" value="PSEUDOURIDYLATE SYNTHASE TRUB1"/>
    <property type="match status" value="1"/>
</dbReference>
<evidence type="ECO:0000256" key="2">
    <source>
        <dbReference type="ARBA" id="ARBA00005642"/>
    </source>
</evidence>
<dbReference type="EC" id="5.4.99.25" evidence="5"/>
<dbReference type="CDD" id="cd02573">
    <property type="entry name" value="PseudoU_synth_EcTruB"/>
    <property type="match status" value="1"/>
</dbReference>
<comment type="function">
    <text evidence="5">Responsible for synthesis of pseudouridine from uracil-55 in the psi GC loop of transfer RNAs.</text>
</comment>
<evidence type="ECO:0000256" key="4">
    <source>
        <dbReference type="ARBA" id="ARBA00023235"/>
    </source>
</evidence>
<dbReference type="SUPFAM" id="SSF55120">
    <property type="entry name" value="Pseudouridine synthase"/>
    <property type="match status" value="1"/>
</dbReference>